<name>A0A0G2SSM8_9CAUD</name>
<dbReference type="GO" id="GO:0140537">
    <property type="term" value="F:transcription regulator activator activity"/>
    <property type="evidence" value="ECO:0007669"/>
    <property type="project" value="UniProtKB-UniRule"/>
</dbReference>
<dbReference type="OrthoDB" id="20209at10239"/>
<dbReference type="GO" id="GO:0019086">
    <property type="term" value="P:late viral transcription"/>
    <property type="evidence" value="ECO:0007669"/>
    <property type="project" value="UniProtKB-UniRule"/>
</dbReference>
<dbReference type="HAMAP" id="MF_04165">
    <property type="entry name" value="T4_TRANSCR_COACT"/>
    <property type="match status" value="1"/>
</dbReference>
<accession>A0A0G2SSM8</accession>
<feature type="region of interest" description="Interaction with host RNAP" evidence="1">
    <location>
        <begin position="39"/>
        <end position="69"/>
    </location>
</feature>
<dbReference type="Gene3D" id="1.10.10.2850">
    <property type="entry name" value="Phage late-transcription coactivator-like"/>
    <property type="match status" value="1"/>
</dbReference>
<comment type="domain">
    <text evidence="1">The C-terminus is involved in transcriptional enhancement.</text>
</comment>
<proteinExistence type="inferred from homology"/>
<dbReference type="InterPro" id="IPR042071">
    <property type="entry name" value="Trans_coact_sf"/>
</dbReference>
<dbReference type="Pfam" id="PF16805">
    <property type="entry name" value="Trans_coact"/>
    <property type="match status" value="1"/>
</dbReference>
<comment type="subunit">
    <text evidence="1">Interacts with the beta subunit of host RNAP RpoB (via flap domain). Part of the transcription activation complex containing host RNAP, the viral RNA polymerase sigma-like factor, the coactivator gp33, and the sliding clamp.</text>
</comment>
<evidence type="ECO:0000313" key="3">
    <source>
        <dbReference type="Proteomes" id="UP000202749"/>
    </source>
</evidence>
<dbReference type="Proteomes" id="UP000202749">
    <property type="component" value="Segment"/>
</dbReference>
<evidence type="ECO:0000256" key="1">
    <source>
        <dbReference type="HAMAP-Rule" id="MF_04165"/>
    </source>
</evidence>
<dbReference type="KEGG" id="vg:26622778"/>
<dbReference type="EMBL" id="KP890823">
    <property type="protein sequence ID" value="AKA62096.1"/>
    <property type="molecule type" value="Genomic_DNA"/>
</dbReference>
<comment type="similarity">
    <text evidence="1">Belongs to the Tevenvirinae late transcription coactivator family.</text>
</comment>
<evidence type="ECO:0000313" key="2">
    <source>
        <dbReference type="EMBL" id="AKA62096.1"/>
    </source>
</evidence>
<dbReference type="GeneID" id="26622778"/>
<dbReference type="RefSeq" id="YP_009195652.1">
    <property type="nucleotide sequence ID" value="NC_028762.1"/>
</dbReference>
<sequence>MTLCSQNSNIDIEDPTIVGALIEQKVKEGASYIEASTNWLEENSIPYNLCTKYLPAAIIDKITKEALENNELRPSVRKTFTLNTLDFLF</sequence>
<reference evidence="2" key="1">
    <citation type="submission" date="2015-03" db="EMBL/GenBank/DDBJ databases">
        <authorList>
            <person name="Melo L.D.R."/>
            <person name="Veiga P."/>
            <person name="Cerca N."/>
            <person name="Kropinski A.M."/>
            <person name="Azeredo J."/>
            <person name="Almeida C."/>
            <person name="Sillankorva S."/>
        </authorList>
    </citation>
    <scope>NUCLEOTIDE SEQUENCE [LARGE SCALE GENOMIC DNA]</scope>
</reference>
<keyword evidence="3" id="KW-1185">Reference proteome</keyword>
<dbReference type="InterPro" id="IPR031836">
    <property type="entry name" value="Trans_coact"/>
</dbReference>
<protein>
    <recommendedName>
        <fullName evidence="1">Late transcription coactivator</fullName>
    </recommendedName>
    <alternativeName>
        <fullName evidence="1">RNA polymerase-associated protein Gp33</fullName>
    </alternativeName>
</protein>
<comment type="function">
    <text evidence="1">Activates transcription at late promoters when the sliding clamp is present. Binds to both the host RNA polymerase (RNAP) and the upstream dsDNA.</text>
</comment>
<feature type="region of interest" description="Involved in transcriptional enhancement" evidence="1">
    <location>
        <begin position="83"/>
        <end position="89"/>
    </location>
</feature>
<gene>
    <name evidence="2" type="ORF">Pm5461_230</name>
</gene>
<dbReference type="InterPro" id="IPR046384">
    <property type="entry name" value="LTACT_myovirus"/>
</dbReference>
<organism evidence="2 3">
    <name type="scientific">Proteus phage vB_PmiM_Pm5461</name>
    <dbReference type="NCBI Taxonomy" id="1636250"/>
    <lineage>
        <taxon>Viruses</taxon>
        <taxon>Duplodnaviria</taxon>
        <taxon>Heunggongvirae</taxon>
        <taxon>Uroviricota</taxon>
        <taxon>Caudoviricetes</taxon>
        <taxon>Pantevenvirales</taxon>
        <taxon>Straboviridae</taxon>
        <taxon>Bragavirus</taxon>
        <taxon>Bragavirus pm5461</taxon>
    </lineage>
</organism>